<reference evidence="2 3" key="1">
    <citation type="submission" date="2023-07" db="EMBL/GenBank/DDBJ databases">
        <title>Genomic Encyclopedia of Type Strains, Phase IV (KMG-IV): sequencing the most valuable type-strain genomes for metagenomic binning, comparative biology and taxonomic classification.</title>
        <authorList>
            <person name="Goeker M."/>
        </authorList>
    </citation>
    <scope>NUCLEOTIDE SEQUENCE [LARGE SCALE GENOMIC DNA]</scope>
    <source>
        <strain evidence="2 3">DSM 19154</strain>
    </source>
</reference>
<dbReference type="EMBL" id="JAUSUA010000006">
    <property type="protein sequence ID" value="MDQ0208624.1"/>
    <property type="molecule type" value="Genomic_DNA"/>
</dbReference>
<accession>A0ABT9YL76</accession>
<sequence length="363" mass="41912">MKDLFIERFHNSMQQNSKILVKVLGHSGVFALVPFIMLLVYVVIMVLQDGNLHSFYQSFILTGLFLFLTLNRGIVSYISEFDEIYLAPKVKGMEGYLIYCLLYNLTIQSIKVALFTLFLLYALSLNMGELATLFIFIQLIGILHILFLVMIISTSTKRTELFFGLHMACVGVCFLLLLEAPVIFGVAIIIGIILIGILYSRNRIFPIHSWKRLMKSEEKTRKVGQIFLSSFIDIKSNQSSFRNILPLAFFKKNENPIVYLLVRSTIRGTETSRNFVRVILLTVFLIVYFKSLFILIPLLAVLIYFNTLQFSQGIGSGKEFIPLHFPIDDDMINDAKKHIKRRGVLIQLYIFMFVMFIQIFFFH</sequence>
<keyword evidence="1" id="KW-0472">Membrane</keyword>
<feature type="transmembrane region" description="Helical" evidence="1">
    <location>
        <begin position="183"/>
        <end position="202"/>
    </location>
</feature>
<keyword evidence="1" id="KW-1133">Transmembrane helix</keyword>
<organism evidence="2 3">
    <name type="scientific">Alkalicoccobacillus murimartini</name>
    <dbReference type="NCBI Taxonomy" id="171685"/>
    <lineage>
        <taxon>Bacteria</taxon>
        <taxon>Bacillati</taxon>
        <taxon>Bacillota</taxon>
        <taxon>Bacilli</taxon>
        <taxon>Bacillales</taxon>
        <taxon>Bacillaceae</taxon>
        <taxon>Alkalicoccobacillus</taxon>
    </lineage>
</organism>
<feature type="transmembrane region" description="Helical" evidence="1">
    <location>
        <begin position="344"/>
        <end position="362"/>
    </location>
</feature>
<keyword evidence="3" id="KW-1185">Reference proteome</keyword>
<dbReference type="InterPro" id="IPR010288">
    <property type="entry name" value="EcsB_ABC"/>
</dbReference>
<evidence type="ECO:0000256" key="1">
    <source>
        <dbReference type="SAM" id="Phobius"/>
    </source>
</evidence>
<proteinExistence type="predicted"/>
<evidence type="ECO:0000313" key="2">
    <source>
        <dbReference type="EMBL" id="MDQ0208624.1"/>
    </source>
</evidence>
<dbReference type="RefSeq" id="WP_306984835.1">
    <property type="nucleotide sequence ID" value="NZ_JAUSUA010000006.1"/>
</dbReference>
<feature type="transmembrane region" description="Helical" evidence="1">
    <location>
        <begin position="278"/>
        <end position="305"/>
    </location>
</feature>
<feature type="transmembrane region" description="Helical" evidence="1">
    <location>
        <begin position="96"/>
        <end position="124"/>
    </location>
</feature>
<dbReference type="Proteomes" id="UP001225034">
    <property type="component" value="Unassembled WGS sequence"/>
</dbReference>
<comment type="caution">
    <text evidence="2">The sequence shown here is derived from an EMBL/GenBank/DDBJ whole genome shotgun (WGS) entry which is preliminary data.</text>
</comment>
<feature type="transmembrane region" description="Helical" evidence="1">
    <location>
        <begin position="20"/>
        <end position="44"/>
    </location>
</feature>
<dbReference type="Pfam" id="PF05975">
    <property type="entry name" value="EcsB"/>
    <property type="match status" value="1"/>
</dbReference>
<feature type="transmembrane region" description="Helical" evidence="1">
    <location>
        <begin position="130"/>
        <end position="152"/>
    </location>
</feature>
<evidence type="ECO:0000313" key="3">
    <source>
        <dbReference type="Proteomes" id="UP001225034"/>
    </source>
</evidence>
<name>A0ABT9YL76_9BACI</name>
<feature type="transmembrane region" description="Helical" evidence="1">
    <location>
        <begin position="56"/>
        <end position="75"/>
    </location>
</feature>
<feature type="transmembrane region" description="Helical" evidence="1">
    <location>
        <begin position="159"/>
        <end position="177"/>
    </location>
</feature>
<gene>
    <name evidence="2" type="ORF">J2S05_003436</name>
</gene>
<protein>
    <submittedName>
        <fullName evidence="2">ABC-2 type transport system permease protein</fullName>
    </submittedName>
</protein>
<keyword evidence="1" id="KW-0812">Transmembrane</keyword>